<proteinExistence type="predicted"/>
<reference evidence="2 3" key="1">
    <citation type="submission" date="2019-02" db="EMBL/GenBank/DDBJ databases">
        <title>Deep-cultivation of Planctomycetes and their phenomic and genomic characterization uncovers novel biology.</title>
        <authorList>
            <person name="Wiegand S."/>
            <person name="Jogler M."/>
            <person name="Boedeker C."/>
            <person name="Pinto D."/>
            <person name="Vollmers J."/>
            <person name="Rivas-Marin E."/>
            <person name="Kohn T."/>
            <person name="Peeters S.H."/>
            <person name="Heuer A."/>
            <person name="Rast P."/>
            <person name="Oberbeckmann S."/>
            <person name="Bunk B."/>
            <person name="Jeske O."/>
            <person name="Meyerdierks A."/>
            <person name="Storesund J.E."/>
            <person name="Kallscheuer N."/>
            <person name="Luecker S."/>
            <person name="Lage O.M."/>
            <person name="Pohl T."/>
            <person name="Merkel B.J."/>
            <person name="Hornburger P."/>
            <person name="Mueller R.-W."/>
            <person name="Bruemmer F."/>
            <person name="Labrenz M."/>
            <person name="Spormann A.M."/>
            <person name="Op Den Camp H."/>
            <person name="Overmann J."/>
            <person name="Amann R."/>
            <person name="Jetten M.S.M."/>
            <person name="Mascher T."/>
            <person name="Medema M.H."/>
            <person name="Devos D.P."/>
            <person name="Kaster A.-K."/>
            <person name="Ovreas L."/>
            <person name="Rohde M."/>
            <person name="Galperin M.Y."/>
            <person name="Jogler C."/>
        </authorList>
    </citation>
    <scope>NUCLEOTIDE SEQUENCE [LARGE SCALE GENOMIC DNA]</scope>
    <source>
        <strain evidence="2 3">Q31b</strain>
    </source>
</reference>
<evidence type="ECO:0000313" key="2">
    <source>
        <dbReference type="EMBL" id="TWU43203.1"/>
    </source>
</evidence>
<sequence>MPHRLLYLERLLQQSYRISVKLMPESNYRVISYRPNSSADFSSAISTTPQQTRPTRRTTTHRQERELDRLAGVSAAKTVSVSLKQIVPLLIDAAESNLGWLEDFDEDQVRIDTDLYEVLLAYQHMRRRDAA</sequence>
<comment type="caution">
    <text evidence="2">The sequence shown here is derived from an EMBL/GenBank/DDBJ whole genome shotgun (WGS) entry which is preliminary data.</text>
</comment>
<dbReference type="RefSeq" id="WP_231617467.1">
    <property type="nucleotide sequence ID" value="NZ_SJPY01000003.1"/>
</dbReference>
<evidence type="ECO:0000256" key="1">
    <source>
        <dbReference type="SAM" id="MobiDB-lite"/>
    </source>
</evidence>
<name>A0A5C6E0I5_9BACT</name>
<organism evidence="2 3">
    <name type="scientific">Novipirellula aureliae</name>
    <dbReference type="NCBI Taxonomy" id="2527966"/>
    <lineage>
        <taxon>Bacteria</taxon>
        <taxon>Pseudomonadati</taxon>
        <taxon>Planctomycetota</taxon>
        <taxon>Planctomycetia</taxon>
        <taxon>Pirellulales</taxon>
        <taxon>Pirellulaceae</taxon>
        <taxon>Novipirellula</taxon>
    </lineage>
</organism>
<dbReference type="Proteomes" id="UP000315471">
    <property type="component" value="Unassembled WGS sequence"/>
</dbReference>
<accession>A0A5C6E0I5</accession>
<keyword evidence="3" id="KW-1185">Reference proteome</keyword>
<evidence type="ECO:0000313" key="3">
    <source>
        <dbReference type="Proteomes" id="UP000315471"/>
    </source>
</evidence>
<dbReference type="EMBL" id="SJPY01000003">
    <property type="protein sequence ID" value="TWU43203.1"/>
    <property type="molecule type" value="Genomic_DNA"/>
</dbReference>
<feature type="region of interest" description="Disordered" evidence="1">
    <location>
        <begin position="40"/>
        <end position="65"/>
    </location>
</feature>
<dbReference type="AlphaFoldDB" id="A0A5C6E0I5"/>
<gene>
    <name evidence="2" type="ORF">Q31b_22410</name>
</gene>
<protein>
    <submittedName>
        <fullName evidence="2">Uncharacterized protein</fullName>
    </submittedName>
</protein>